<dbReference type="AlphaFoldDB" id="A0A812MH46"/>
<sequence>MSRASLRGSVVLKCSVDAAGGGRDLRHTIYTVISEQVRREVLLQHFVDQAAGLTSLPVHILSDIDMTVWVGTFGAGGPKFPTGPVPGALPLFHALGNRVTFLSARPPMWEGQTRRLLVDDIGIAEAVVLPGSLKAVAQVLFAPEQARQAMAERKTEVFGQFATLHPEARFVFIGDSGEGDIDFAEEFMAVADGPVRAALIHDVVRSDGVVPKSSNQRRADLHLRGIHVFDTYAGAALELFRQGLLDMEGLRLTTHGCLEEFAEINPDEFASLEVFETRRMELLRDVREVNTALRTAGSTESTASGQGHHVSKATLQFLKHIAMWVGGFCELWRLQAKGHTMP</sequence>
<protein>
    <recommendedName>
        <fullName evidence="3">Phosphatidate phosphatase APP1 catalytic domain-containing protein</fullName>
    </recommendedName>
</protein>
<proteinExistence type="predicted"/>
<evidence type="ECO:0000313" key="2">
    <source>
        <dbReference type="Proteomes" id="UP000649617"/>
    </source>
</evidence>
<keyword evidence="2" id="KW-1185">Reference proteome</keyword>
<dbReference type="EMBL" id="CAJNIZ010007958">
    <property type="protein sequence ID" value="CAE7262850.1"/>
    <property type="molecule type" value="Genomic_DNA"/>
</dbReference>
<reference evidence="1" key="1">
    <citation type="submission" date="2021-02" db="EMBL/GenBank/DDBJ databases">
        <authorList>
            <person name="Dougan E. K."/>
            <person name="Rhodes N."/>
            <person name="Thang M."/>
            <person name="Chan C."/>
        </authorList>
    </citation>
    <scope>NUCLEOTIDE SEQUENCE</scope>
</reference>
<name>A0A812MH46_SYMPI</name>
<dbReference type="PANTHER" id="PTHR40861:SF1">
    <property type="entry name" value="PHOSPHATIDATE PHOSPHATASE APP1 CATALYTIC DOMAIN-CONTAINING PROTEIN"/>
    <property type="match status" value="1"/>
</dbReference>
<evidence type="ECO:0000313" key="1">
    <source>
        <dbReference type="EMBL" id="CAE7262850.1"/>
    </source>
</evidence>
<dbReference type="Proteomes" id="UP000649617">
    <property type="component" value="Unassembled WGS sequence"/>
</dbReference>
<dbReference type="OrthoDB" id="2117591at2759"/>
<comment type="caution">
    <text evidence="1">The sequence shown here is derived from an EMBL/GenBank/DDBJ whole genome shotgun (WGS) entry which is preliminary data.</text>
</comment>
<organism evidence="1 2">
    <name type="scientific">Symbiodinium pilosum</name>
    <name type="common">Dinoflagellate</name>
    <dbReference type="NCBI Taxonomy" id="2952"/>
    <lineage>
        <taxon>Eukaryota</taxon>
        <taxon>Sar</taxon>
        <taxon>Alveolata</taxon>
        <taxon>Dinophyceae</taxon>
        <taxon>Suessiales</taxon>
        <taxon>Symbiodiniaceae</taxon>
        <taxon>Symbiodinium</taxon>
    </lineage>
</organism>
<dbReference type="PANTHER" id="PTHR40861">
    <property type="entry name" value="DUF2183 DOMAIN-CONTAINING PROTEIN"/>
    <property type="match status" value="1"/>
</dbReference>
<gene>
    <name evidence="1" type="ORF">SPIL2461_LOCUS5570</name>
</gene>
<evidence type="ECO:0008006" key="3">
    <source>
        <dbReference type="Google" id="ProtNLM"/>
    </source>
</evidence>
<accession>A0A812MH46</accession>